<dbReference type="InterPro" id="IPR017853">
    <property type="entry name" value="GH"/>
</dbReference>
<protein>
    <recommendedName>
        <fullName evidence="12">N,O-diacetylmuramidase</fullName>
        <ecNumber evidence="4">3.2.1.17</ecNumber>
    </recommendedName>
    <alternativeName>
        <fullName evidence="13">Lysozyme CH</fullName>
    </alternativeName>
</protein>
<dbReference type="PROSITE" id="PS51904">
    <property type="entry name" value="GLYCOSYL_HYDROL_F25_2"/>
    <property type="match status" value="1"/>
</dbReference>
<dbReference type="SMART" id="SM00641">
    <property type="entry name" value="Glyco_25"/>
    <property type="match status" value="1"/>
</dbReference>
<comment type="catalytic activity">
    <reaction evidence="1">
        <text>Hydrolysis of (1-&gt;4)-beta-linkages between N-acetylmuramic acid and N-acetyl-D-glucosamine residues in a peptidoglycan and between N-acetyl-D-glucosamine residues in chitodextrins.</text>
        <dbReference type="EC" id="3.2.1.17"/>
    </reaction>
</comment>
<dbReference type="SUPFAM" id="SSF51445">
    <property type="entry name" value="(Trans)glycosidases"/>
    <property type="match status" value="1"/>
</dbReference>
<reference evidence="16" key="2">
    <citation type="submission" date="2020-04" db="EMBL/GenBank/DDBJ databases">
        <authorList>
            <consortium name="NCBI Genome Project"/>
        </authorList>
    </citation>
    <scope>NUCLEOTIDE SEQUENCE</scope>
    <source>
        <strain evidence="16">CBS 781.70</strain>
    </source>
</reference>
<evidence type="ECO:0000256" key="10">
    <source>
        <dbReference type="ARBA" id="ARBA00023295"/>
    </source>
</evidence>
<dbReference type="GO" id="GO:0016052">
    <property type="term" value="P:carbohydrate catabolic process"/>
    <property type="evidence" value="ECO:0007669"/>
    <property type="project" value="TreeGrafter"/>
</dbReference>
<keyword evidence="8" id="KW-0378">Hydrolase</keyword>
<reference evidence="16" key="3">
    <citation type="submission" date="2025-04" db="UniProtKB">
        <authorList>
            <consortium name="RefSeq"/>
        </authorList>
    </citation>
    <scope>IDENTIFICATION</scope>
    <source>
        <strain evidence="16">CBS 781.70</strain>
    </source>
</reference>
<keyword evidence="10" id="KW-0326">Glycosidase</keyword>
<dbReference type="Proteomes" id="UP000504638">
    <property type="component" value="Unplaced"/>
</dbReference>
<organism evidence="14">
    <name type="scientific">Eremomyces bilateralis CBS 781.70</name>
    <dbReference type="NCBI Taxonomy" id="1392243"/>
    <lineage>
        <taxon>Eukaryota</taxon>
        <taxon>Fungi</taxon>
        <taxon>Dikarya</taxon>
        <taxon>Ascomycota</taxon>
        <taxon>Pezizomycotina</taxon>
        <taxon>Dothideomycetes</taxon>
        <taxon>Dothideomycetes incertae sedis</taxon>
        <taxon>Eremomycetales</taxon>
        <taxon>Eremomycetaceae</taxon>
        <taxon>Eremomyces</taxon>
    </lineage>
</organism>
<gene>
    <name evidence="14 16" type="ORF">P152DRAFT_456127</name>
</gene>
<name>A0A6G1GAH9_9PEZI</name>
<dbReference type="GO" id="GO:0009253">
    <property type="term" value="P:peptidoglycan catabolic process"/>
    <property type="evidence" value="ECO:0007669"/>
    <property type="project" value="InterPro"/>
</dbReference>
<dbReference type="GO" id="GO:0005576">
    <property type="term" value="C:extracellular region"/>
    <property type="evidence" value="ECO:0007669"/>
    <property type="project" value="UniProtKB-SubCell"/>
</dbReference>
<evidence type="ECO:0000256" key="4">
    <source>
        <dbReference type="ARBA" id="ARBA00012732"/>
    </source>
</evidence>
<dbReference type="GeneID" id="54419501"/>
<evidence type="ECO:0000313" key="15">
    <source>
        <dbReference type="Proteomes" id="UP000504638"/>
    </source>
</evidence>
<dbReference type="PANTHER" id="PTHR34135">
    <property type="entry name" value="LYSOZYME"/>
    <property type="match status" value="1"/>
</dbReference>
<evidence type="ECO:0000313" key="16">
    <source>
        <dbReference type="RefSeq" id="XP_033536719.1"/>
    </source>
</evidence>
<dbReference type="GO" id="GO:0042742">
    <property type="term" value="P:defense response to bacterium"/>
    <property type="evidence" value="ECO:0007669"/>
    <property type="project" value="UniProtKB-KW"/>
</dbReference>
<reference evidence="14 16" key="1">
    <citation type="submission" date="2020-01" db="EMBL/GenBank/DDBJ databases">
        <authorList>
            <consortium name="DOE Joint Genome Institute"/>
            <person name="Haridas S."/>
            <person name="Albert R."/>
            <person name="Binder M."/>
            <person name="Bloem J."/>
            <person name="Labutti K."/>
            <person name="Salamov A."/>
            <person name="Andreopoulos B."/>
            <person name="Baker S.E."/>
            <person name="Barry K."/>
            <person name="Bills G."/>
            <person name="Bluhm B.H."/>
            <person name="Cannon C."/>
            <person name="Castanera R."/>
            <person name="Culley D.E."/>
            <person name="Daum C."/>
            <person name="Ezra D."/>
            <person name="Gonzalez J.B."/>
            <person name="Henrissat B."/>
            <person name="Kuo A."/>
            <person name="Liang C."/>
            <person name="Lipzen A."/>
            <person name="Lutzoni F."/>
            <person name="Magnuson J."/>
            <person name="Mondo S."/>
            <person name="Nolan M."/>
            <person name="Ohm R."/>
            <person name="Pangilinan J."/>
            <person name="Park H.-J."/>
            <person name="Ramirez L."/>
            <person name="Alfaro M."/>
            <person name="Sun H."/>
            <person name="Tritt A."/>
            <person name="Yoshinaga Y."/>
            <person name="Zwiers L.-H."/>
            <person name="Turgeon B.G."/>
            <person name="Goodwin S.B."/>
            <person name="Spatafora J.W."/>
            <person name="Crous P.W."/>
            <person name="Grigoriev I.V."/>
        </authorList>
    </citation>
    <scope>NUCLEOTIDE SEQUENCE</scope>
    <source>
        <strain evidence="14 16">CBS 781.70</strain>
    </source>
</reference>
<evidence type="ECO:0000256" key="7">
    <source>
        <dbReference type="ARBA" id="ARBA00022638"/>
    </source>
</evidence>
<evidence type="ECO:0000256" key="13">
    <source>
        <dbReference type="ARBA" id="ARBA00075474"/>
    </source>
</evidence>
<keyword evidence="6" id="KW-0929">Antimicrobial</keyword>
<comment type="similarity">
    <text evidence="3">Belongs to the glycosyl hydrolase 25 family.</text>
</comment>
<evidence type="ECO:0000256" key="8">
    <source>
        <dbReference type="ARBA" id="ARBA00022801"/>
    </source>
</evidence>
<evidence type="ECO:0000256" key="9">
    <source>
        <dbReference type="ARBA" id="ARBA00023157"/>
    </source>
</evidence>
<keyword evidence="5" id="KW-0964">Secreted</keyword>
<evidence type="ECO:0000256" key="12">
    <source>
        <dbReference type="ARBA" id="ARBA00073159"/>
    </source>
</evidence>
<keyword evidence="15" id="KW-1185">Reference proteome</keyword>
<dbReference type="OrthoDB" id="6590422at2759"/>
<evidence type="ECO:0000256" key="2">
    <source>
        <dbReference type="ARBA" id="ARBA00004613"/>
    </source>
</evidence>
<evidence type="ECO:0000256" key="11">
    <source>
        <dbReference type="ARBA" id="ARBA00055588"/>
    </source>
</evidence>
<evidence type="ECO:0000256" key="6">
    <source>
        <dbReference type="ARBA" id="ARBA00022529"/>
    </source>
</evidence>
<keyword evidence="9" id="KW-1015">Disulfide bond</keyword>
<evidence type="ECO:0000256" key="5">
    <source>
        <dbReference type="ARBA" id="ARBA00022525"/>
    </source>
</evidence>
<dbReference type="InterPro" id="IPR002053">
    <property type="entry name" value="Glyco_hydro_25"/>
</dbReference>
<evidence type="ECO:0000256" key="3">
    <source>
        <dbReference type="ARBA" id="ARBA00010646"/>
    </source>
</evidence>
<comment type="subcellular location">
    <subcellularLocation>
        <location evidence="2">Secreted</location>
    </subcellularLocation>
</comment>
<dbReference type="GO" id="GO:0031640">
    <property type="term" value="P:killing of cells of another organism"/>
    <property type="evidence" value="ECO:0007669"/>
    <property type="project" value="UniProtKB-KW"/>
</dbReference>
<dbReference type="GO" id="GO:0003796">
    <property type="term" value="F:lysozyme activity"/>
    <property type="evidence" value="ECO:0007669"/>
    <property type="project" value="UniProtKB-EC"/>
</dbReference>
<dbReference type="EMBL" id="ML975152">
    <property type="protein sequence ID" value="KAF1815088.1"/>
    <property type="molecule type" value="Genomic_DNA"/>
</dbReference>
<dbReference type="EC" id="3.2.1.17" evidence="4"/>
<evidence type="ECO:0000313" key="14">
    <source>
        <dbReference type="EMBL" id="KAF1815088.1"/>
    </source>
</evidence>
<keyword evidence="7" id="KW-0081">Bacteriolytic enzyme</keyword>
<dbReference type="PANTHER" id="PTHR34135:SF2">
    <property type="entry name" value="LYSOZYME"/>
    <property type="match status" value="1"/>
</dbReference>
<dbReference type="FunFam" id="3.20.20.80:FF:000060">
    <property type="entry name" value="Lysozyme M1"/>
    <property type="match status" value="1"/>
</dbReference>
<comment type="function">
    <text evidence="11">This enzyme has both lysozyme (acetylmuramidase) and diacetylmuramidase activities.</text>
</comment>
<proteinExistence type="inferred from homology"/>
<accession>A0A6G1GAH9</accession>
<dbReference type="InterPro" id="IPR018077">
    <property type="entry name" value="Glyco_hydro_fam25_subgr"/>
</dbReference>
<dbReference type="Gene3D" id="3.20.20.80">
    <property type="entry name" value="Glycosidases"/>
    <property type="match status" value="1"/>
</dbReference>
<dbReference type="Pfam" id="PF01183">
    <property type="entry name" value="Glyco_hydro_25"/>
    <property type="match status" value="1"/>
</dbReference>
<sequence length="283" mass="31596">MSIRRVRSTVGSTGHLAESIHWSEFKELQYQDAFPDYNLALPFYIVRGSGPAIKPRQWPPKTSQRRRFRHLALPEQRRFCRRLFCWAPVRLDQSYRRHHLQGPSCEHAPKVVVVNSLIEDQFTSHYNGATDAGFIRGGYHFARPASSSGEAQATYFLSNGGGWSDDGITLPGMLDMEADCSSMTAAETVAWVQDFVDTYHGSTGRYPIIYTSRSWWQSCTGDSDAFSKTCPLHLASWNNSPGTIPGGWGAETIWQYNDASSWGGDSDQFIGTIAELKALAKGS</sequence>
<dbReference type="GO" id="GO:0016998">
    <property type="term" value="P:cell wall macromolecule catabolic process"/>
    <property type="evidence" value="ECO:0007669"/>
    <property type="project" value="InterPro"/>
</dbReference>
<evidence type="ECO:0000256" key="1">
    <source>
        <dbReference type="ARBA" id="ARBA00000632"/>
    </source>
</evidence>
<dbReference type="AlphaFoldDB" id="A0A6G1GAH9"/>
<dbReference type="RefSeq" id="XP_033536719.1">
    <property type="nucleotide sequence ID" value="XM_033678931.1"/>
</dbReference>